<keyword evidence="2" id="KW-1185">Reference proteome</keyword>
<dbReference type="Proteomes" id="UP000215914">
    <property type="component" value="Chromosome 4"/>
</dbReference>
<dbReference type="AlphaFoldDB" id="A0A251UY99"/>
<gene>
    <name evidence="1" type="ORF">HannXRQ_Chr04g0106391</name>
</gene>
<dbReference type="EMBL" id="CM007893">
    <property type="protein sequence ID" value="OTG28009.1"/>
    <property type="molecule type" value="Genomic_DNA"/>
</dbReference>
<proteinExistence type="predicted"/>
<accession>A0A251UY99</accession>
<protein>
    <submittedName>
        <fullName evidence="1">Uncharacterized protein</fullName>
    </submittedName>
</protein>
<sequence length="89" mass="9996">MVVVLFQVFRFGISGSDYDLTRFDLVYFSLTRFDSVYFSSTQSNSARLGSIRLDSVHMSRPGQLSQRFDMRICINLFAGGGSPGYHVLG</sequence>
<name>A0A251UY99_HELAN</name>
<dbReference type="InParanoid" id="A0A251UY99"/>
<evidence type="ECO:0000313" key="2">
    <source>
        <dbReference type="Proteomes" id="UP000215914"/>
    </source>
</evidence>
<organism evidence="1 2">
    <name type="scientific">Helianthus annuus</name>
    <name type="common">Common sunflower</name>
    <dbReference type="NCBI Taxonomy" id="4232"/>
    <lineage>
        <taxon>Eukaryota</taxon>
        <taxon>Viridiplantae</taxon>
        <taxon>Streptophyta</taxon>
        <taxon>Embryophyta</taxon>
        <taxon>Tracheophyta</taxon>
        <taxon>Spermatophyta</taxon>
        <taxon>Magnoliopsida</taxon>
        <taxon>eudicotyledons</taxon>
        <taxon>Gunneridae</taxon>
        <taxon>Pentapetalae</taxon>
        <taxon>asterids</taxon>
        <taxon>campanulids</taxon>
        <taxon>Asterales</taxon>
        <taxon>Asteraceae</taxon>
        <taxon>Asteroideae</taxon>
        <taxon>Heliantheae alliance</taxon>
        <taxon>Heliantheae</taxon>
        <taxon>Helianthus</taxon>
    </lineage>
</organism>
<evidence type="ECO:0000313" key="1">
    <source>
        <dbReference type="EMBL" id="OTG28009.1"/>
    </source>
</evidence>
<reference evidence="2" key="1">
    <citation type="journal article" date="2017" name="Nature">
        <title>The sunflower genome provides insights into oil metabolism, flowering and Asterid evolution.</title>
        <authorList>
            <person name="Badouin H."/>
            <person name="Gouzy J."/>
            <person name="Grassa C.J."/>
            <person name="Murat F."/>
            <person name="Staton S.E."/>
            <person name="Cottret L."/>
            <person name="Lelandais-Briere C."/>
            <person name="Owens G.L."/>
            <person name="Carrere S."/>
            <person name="Mayjonade B."/>
            <person name="Legrand L."/>
            <person name="Gill N."/>
            <person name="Kane N.C."/>
            <person name="Bowers J.E."/>
            <person name="Hubner S."/>
            <person name="Bellec A."/>
            <person name="Berard A."/>
            <person name="Berges H."/>
            <person name="Blanchet N."/>
            <person name="Boniface M.C."/>
            <person name="Brunel D."/>
            <person name="Catrice O."/>
            <person name="Chaidir N."/>
            <person name="Claudel C."/>
            <person name="Donnadieu C."/>
            <person name="Faraut T."/>
            <person name="Fievet G."/>
            <person name="Helmstetter N."/>
            <person name="King M."/>
            <person name="Knapp S.J."/>
            <person name="Lai Z."/>
            <person name="Le Paslier M.C."/>
            <person name="Lippi Y."/>
            <person name="Lorenzon L."/>
            <person name="Mandel J.R."/>
            <person name="Marage G."/>
            <person name="Marchand G."/>
            <person name="Marquand E."/>
            <person name="Bret-Mestries E."/>
            <person name="Morien E."/>
            <person name="Nambeesan S."/>
            <person name="Nguyen T."/>
            <person name="Pegot-Espagnet P."/>
            <person name="Pouilly N."/>
            <person name="Raftis F."/>
            <person name="Sallet E."/>
            <person name="Schiex T."/>
            <person name="Thomas J."/>
            <person name="Vandecasteele C."/>
            <person name="Vares D."/>
            <person name="Vear F."/>
            <person name="Vautrin S."/>
            <person name="Crespi M."/>
            <person name="Mangin B."/>
            <person name="Burke J.M."/>
            <person name="Salse J."/>
            <person name="Munos S."/>
            <person name="Vincourt P."/>
            <person name="Rieseberg L.H."/>
            <person name="Langlade N.B."/>
        </authorList>
    </citation>
    <scope>NUCLEOTIDE SEQUENCE [LARGE SCALE GENOMIC DNA]</scope>
    <source>
        <strain evidence="2">cv. SF193</strain>
    </source>
</reference>